<dbReference type="InterPro" id="IPR037143">
    <property type="entry name" value="4-PPantetheinyl_Trfase_dom_sf"/>
</dbReference>
<keyword evidence="4" id="KW-1185">Reference proteome</keyword>
<keyword evidence="1" id="KW-0808">Transferase</keyword>
<organism evidence="3 4">
    <name type="scientific">Ascoidea rubescens DSM 1968</name>
    <dbReference type="NCBI Taxonomy" id="1344418"/>
    <lineage>
        <taxon>Eukaryota</taxon>
        <taxon>Fungi</taxon>
        <taxon>Dikarya</taxon>
        <taxon>Ascomycota</taxon>
        <taxon>Saccharomycotina</taxon>
        <taxon>Saccharomycetes</taxon>
        <taxon>Ascoideaceae</taxon>
        <taxon>Ascoidea</taxon>
    </lineage>
</organism>
<dbReference type="Gene3D" id="3.90.470.20">
    <property type="entry name" value="4'-phosphopantetheinyl transferase domain"/>
    <property type="match status" value="1"/>
</dbReference>
<dbReference type="OrthoDB" id="15433at2759"/>
<proteinExistence type="predicted"/>
<sequence length="140" mass="16420">MTNHIILGIGTDLIRLSRFTKIIQKNGLSSNYISKFSKRILNEKFELIKFDNFKQKNDINMCSKILTSSWSSKEALFKTLDLKDQKLFNFNQWYKINDINGKPIINNLDYIQSYPNEQFLLTLSDDGDYLTSIVLRIKKV</sequence>
<protein>
    <recommendedName>
        <fullName evidence="2">4'-phosphopantetheinyl transferase domain-containing protein</fullName>
    </recommendedName>
</protein>
<dbReference type="Pfam" id="PF01648">
    <property type="entry name" value="ACPS"/>
    <property type="match status" value="1"/>
</dbReference>
<evidence type="ECO:0000259" key="2">
    <source>
        <dbReference type="Pfam" id="PF01648"/>
    </source>
</evidence>
<dbReference type="AlphaFoldDB" id="A0A1D2VQC0"/>
<feature type="domain" description="4'-phosphopantetheinyl transferase" evidence="2">
    <location>
        <begin position="8"/>
        <end position="113"/>
    </location>
</feature>
<gene>
    <name evidence="3" type="ORF">ASCRUDRAFT_98925</name>
</gene>
<dbReference type="STRING" id="1344418.A0A1D2VQC0"/>
<dbReference type="Proteomes" id="UP000095038">
    <property type="component" value="Unassembled WGS sequence"/>
</dbReference>
<dbReference type="RefSeq" id="XP_020050106.1">
    <property type="nucleotide sequence ID" value="XM_020195267.1"/>
</dbReference>
<dbReference type="GO" id="GO:0000287">
    <property type="term" value="F:magnesium ion binding"/>
    <property type="evidence" value="ECO:0007669"/>
    <property type="project" value="InterPro"/>
</dbReference>
<dbReference type="InParanoid" id="A0A1D2VQC0"/>
<dbReference type="EMBL" id="KV454475">
    <property type="protein sequence ID" value="ODV63799.1"/>
    <property type="molecule type" value="Genomic_DNA"/>
</dbReference>
<name>A0A1D2VQC0_9ASCO</name>
<dbReference type="GO" id="GO:0008897">
    <property type="term" value="F:holo-[acyl-carrier-protein] synthase activity"/>
    <property type="evidence" value="ECO:0007669"/>
    <property type="project" value="InterPro"/>
</dbReference>
<evidence type="ECO:0000256" key="1">
    <source>
        <dbReference type="ARBA" id="ARBA00022679"/>
    </source>
</evidence>
<evidence type="ECO:0000313" key="3">
    <source>
        <dbReference type="EMBL" id="ODV63799.1"/>
    </source>
</evidence>
<accession>A0A1D2VQC0</accession>
<dbReference type="SUPFAM" id="SSF56214">
    <property type="entry name" value="4'-phosphopantetheinyl transferase"/>
    <property type="match status" value="1"/>
</dbReference>
<dbReference type="InterPro" id="IPR008278">
    <property type="entry name" value="4-PPantetheinyl_Trfase_dom"/>
</dbReference>
<evidence type="ECO:0000313" key="4">
    <source>
        <dbReference type="Proteomes" id="UP000095038"/>
    </source>
</evidence>
<dbReference type="GeneID" id="30968903"/>
<reference evidence="4" key="1">
    <citation type="submission" date="2016-05" db="EMBL/GenBank/DDBJ databases">
        <title>Comparative genomics of biotechnologically important yeasts.</title>
        <authorList>
            <consortium name="DOE Joint Genome Institute"/>
            <person name="Riley R."/>
            <person name="Haridas S."/>
            <person name="Wolfe K.H."/>
            <person name="Lopes M.R."/>
            <person name="Hittinger C.T."/>
            <person name="Goker M."/>
            <person name="Salamov A."/>
            <person name="Wisecaver J."/>
            <person name="Long T.M."/>
            <person name="Aerts A.L."/>
            <person name="Barry K."/>
            <person name="Choi C."/>
            <person name="Clum A."/>
            <person name="Coughlan A.Y."/>
            <person name="Deshpande S."/>
            <person name="Douglass A.P."/>
            <person name="Hanson S.J."/>
            <person name="Klenk H.-P."/>
            <person name="Labutti K."/>
            <person name="Lapidus A."/>
            <person name="Lindquist E."/>
            <person name="Lipzen A."/>
            <person name="Meier-Kolthoff J.P."/>
            <person name="Ohm R.A."/>
            <person name="Otillar R.P."/>
            <person name="Pangilinan J."/>
            <person name="Peng Y."/>
            <person name="Rokas A."/>
            <person name="Rosa C.A."/>
            <person name="Scheuner C."/>
            <person name="Sibirny A.A."/>
            <person name="Slot J.C."/>
            <person name="Stielow J.B."/>
            <person name="Sun H."/>
            <person name="Kurtzman C.P."/>
            <person name="Blackwell M."/>
            <person name="Grigoriev I.V."/>
            <person name="Jeffries T.W."/>
        </authorList>
    </citation>
    <scope>NUCLEOTIDE SEQUENCE [LARGE SCALE GENOMIC DNA]</scope>
    <source>
        <strain evidence="4">DSM 1968</strain>
    </source>
</reference>